<reference evidence="2" key="1">
    <citation type="journal article" date="2023" name="Mol. Phylogenet. Evol.">
        <title>Genome-scale phylogeny and comparative genomics of the fungal order Sordariales.</title>
        <authorList>
            <person name="Hensen N."/>
            <person name="Bonometti L."/>
            <person name="Westerberg I."/>
            <person name="Brannstrom I.O."/>
            <person name="Guillou S."/>
            <person name="Cros-Aarteil S."/>
            <person name="Calhoun S."/>
            <person name="Haridas S."/>
            <person name="Kuo A."/>
            <person name="Mondo S."/>
            <person name="Pangilinan J."/>
            <person name="Riley R."/>
            <person name="LaButti K."/>
            <person name="Andreopoulos B."/>
            <person name="Lipzen A."/>
            <person name="Chen C."/>
            <person name="Yan M."/>
            <person name="Daum C."/>
            <person name="Ng V."/>
            <person name="Clum A."/>
            <person name="Steindorff A."/>
            <person name="Ohm R.A."/>
            <person name="Martin F."/>
            <person name="Silar P."/>
            <person name="Natvig D.O."/>
            <person name="Lalanne C."/>
            <person name="Gautier V."/>
            <person name="Ament-Velasquez S.L."/>
            <person name="Kruys A."/>
            <person name="Hutchinson M.I."/>
            <person name="Powell A.J."/>
            <person name="Barry K."/>
            <person name="Miller A.N."/>
            <person name="Grigoriev I.V."/>
            <person name="Debuchy R."/>
            <person name="Gladieux P."/>
            <person name="Hiltunen Thoren M."/>
            <person name="Johannesson H."/>
        </authorList>
    </citation>
    <scope>NUCLEOTIDE SEQUENCE</scope>
    <source>
        <strain evidence="2">PSN243</strain>
    </source>
</reference>
<reference evidence="2" key="2">
    <citation type="submission" date="2023-05" db="EMBL/GenBank/DDBJ databases">
        <authorList>
            <consortium name="Lawrence Berkeley National Laboratory"/>
            <person name="Steindorff A."/>
            <person name="Hensen N."/>
            <person name="Bonometti L."/>
            <person name="Westerberg I."/>
            <person name="Brannstrom I.O."/>
            <person name="Guillou S."/>
            <person name="Cros-Aarteil S."/>
            <person name="Calhoun S."/>
            <person name="Haridas S."/>
            <person name="Kuo A."/>
            <person name="Mondo S."/>
            <person name="Pangilinan J."/>
            <person name="Riley R."/>
            <person name="Labutti K."/>
            <person name="Andreopoulos B."/>
            <person name="Lipzen A."/>
            <person name="Chen C."/>
            <person name="Yanf M."/>
            <person name="Daum C."/>
            <person name="Ng V."/>
            <person name="Clum A."/>
            <person name="Ohm R."/>
            <person name="Martin F."/>
            <person name="Silar P."/>
            <person name="Natvig D."/>
            <person name="Lalanne C."/>
            <person name="Gautier V."/>
            <person name="Ament-Velasquez S.L."/>
            <person name="Kruys A."/>
            <person name="Hutchinson M.I."/>
            <person name="Powell A.J."/>
            <person name="Barry K."/>
            <person name="Miller A.N."/>
            <person name="Grigoriev I.V."/>
            <person name="Debuchy R."/>
            <person name="Gladieux P."/>
            <person name="Thoren M.H."/>
            <person name="Johannesson H."/>
        </authorList>
    </citation>
    <scope>NUCLEOTIDE SEQUENCE</scope>
    <source>
        <strain evidence="2">PSN243</strain>
    </source>
</reference>
<feature type="transmembrane region" description="Helical" evidence="1">
    <location>
        <begin position="20"/>
        <end position="40"/>
    </location>
</feature>
<dbReference type="EMBL" id="MU865925">
    <property type="protein sequence ID" value="KAK4452179.1"/>
    <property type="molecule type" value="Genomic_DNA"/>
</dbReference>
<feature type="transmembrane region" description="Helical" evidence="1">
    <location>
        <begin position="136"/>
        <end position="159"/>
    </location>
</feature>
<organism evidence="2 3">
    <name type="scientific">Podospora aff. communis PSN243</name>
    <dbReference type="NCBI Taxonomy" id="3040156"/>
    <lineage>
        <taxon>Eukaryota</taxon>
        <taxon>Fungi</taxon>
        <taxon>Dikarya</taxon>
        <taxon>Ascomycota</taxon>
        <taxon>Pezizomycotina</taxon>
        <taxon>Sordariomycetes</taxon>
        <taxon>Sordariomycetidae</taxon>
        <taxon>Sordariales</taxon>
        <taxon>Podosporaceae</taxon>
        <taxon>Podospora</taxon>
    </lineage>
</organism>
<evidence type="ECO:0000313" key="3">
    <source>
        <dbReference type="Proteomes" id="UP001321760"/>
    </source>
</evidence>
<keyword evidence="1" id="KW-1133">Transmembrane helix</keyword>
<keyword evidence="1" id="KW-0472">Membrane</keyword>
<evidence type="ECO:0000256" key="1">
    <source>
        <dbReference type="SAM" id="Phobius"/>
    </source>
</evidence>
<comment type="caution">
    <text evidence="2">The sequence shown here is derived from an EMBL/GenBank/DDBJ whole genome shotgun (WGS) entry which is preliminary data.</text>
</comment>
<sequence length="165" mass="17932">MARPRLPSPHAIWRIVPHGISALACLVIIGLCSHAASIGFGYGEALAGRFVATFWALGVDIAEIAGLADGKRRVPRLAPLYLAILELFTAGLVIILSMFTFALSGYLDGCNINVPITDCDHPEERLRTDRIAGRSLLFVIIVTVMHFISFVFAVVDFVAARRAKK</sequence>
<evidence type="ECO:0000313" key="2">
    <source>
        <dbReference type="EMBL" id="KAK4452179.1"/>
    </source>
</evidence>
<dbReference type="Proteomes" id="UP001321760">
    <property type="component" value="Unassembled WGS sequence"/>
</dbReference>
<accession>A0AAV9GTH5</accession>
<feature type="transmembrane region" description="Helical" evidence="1">
    <location>
        <begin position="80"/>
        <end position="103"/>
    </location>
</feature>
<dbReference type="AlphaFoldDB" id="A0AAV9GTH5"/>
<keyword evidence="3" id="KW-1185">Reference proteome</keyword>
<protein>
    <recommendedName>
        <fullName evidence="4">MARVEL domain-containing protein</fullName>
    </recommendedName>
</protein>
<feature type="transmembrane region" description="Helical" evidence="1">
    <location>
        <begin position="46"/>
        <end position="68"/>
    </location>
</feature>
<keyword evidence="1" id="KW-0812">Transmembrane</keyword>
<proteinExistence type="predicted"/>
<name>A0AAV9GTH5_9PEZI</name>
<evidence type="ECO:0008006" key="4">
    <source>
        <dbReference type="Google" id="ProtNLM"/>
    </source>
</evidence>
<gene>
    <name evidence="2" type="ORF">QBC34DRAFT_399405</name>
</gene>
<dbReference type="PROSITE" id="PS51257">
    <property type="entry name" value="PROKAR_LIPOPROTEIN"/>
    <property type="match status" value="1"/>
</dbReference>